<dbReference type="Pfam" id="PF00950">
    <property type="entry name" value="ABC-3"/>
    <property type="match status" value="1"/>
</dbReference>
<feature type="transmembrane region" description="Helical" evidence="7">
    <location>
        <begin position="18"/>
        <end position="37"/>
    </location>
</feature>
<accession>A0A0M6YJA7</accession>
<keyword evidence="4 7" id="KW-1133">Transmembrane helix</keyword>
<evidence type="ECO:0000256" key="7">
    <source>
        <dbReference type="SAM" id="Phobius"/>
    </source>
</evidence>
<evidence type="ECO:0000313" key="9">
    <source>
        <dbReference type="Proteomes" id="UP000049222"/>
    </source>
</evidence>
<dbReference type="GO" id="GO:0010043">
    <property type="term" value="P:response to zinc ion"/>
    <property type="evidence" value="ECO:0007669"/>
    <property type="project" value="TreeGrafter"/>
</dbReference>
<dbReference type="RefSeq" id="WP_055085176.1">
    <property type="nucleotide sequence ID" value="NZ_CXSU01000012.1"/>
</dbReference>
<feature type="transmembrane region" description="Helical" evidence="7">
    <location>
        <begin position="57"/>
        <end position="82"/>
    </location>
</feature>
<dbReference type="PANTHER" id="PTHR30477:SF24">
    <property type="entry name" value="IRON TRANSPORT SYSTEM MEMBRANE PROTEIN HI_0359-RELATED"/>
    <property type="match status" value="1"/>
</dbReference>
<organism evidence="8 9">
    <name type="scientific">Jannaschia donghaensis</name>
    <dbReference type="NCBI Taxonomy" id="420998"/>
    <lineage>
        <taxon>Bacteria</taxon>
        <taxon>Pseudomonadati</taxon>
        <taxon>Pseudomonadota</taxon>
        <taxon>Alphaproteobacteria</taxon>
        <taxon>Rhodobacterales</taxon>
        <taxon>Roseobacteraceae</taxon>
        <taxon>Jannaschia</taxon>
    </lineage>
</organism>
<dbReference type="Proteomes" id="UP000049222">
    <property type="component" value="Unassembled WGS sequence"/>
</dbReference>
<keyword evidence="9" id="KW-1185">Reference proteome</keyword>
<name>A0A0M6YJA7_9RHOB</name>
<dbReference type="FunFam" id="1.10.3470.10:FF:000003">
    <property type="entry name" value="Iron ABC transporter permease SitD"/>
    <property type="match status" value="1"/>
</dbReference>
<evidence type="ECO:0000256" key="3">
    <source>
        <dbReference type="ARBA" id="ARBA00022692"/>
    </source>
</evidence>
<keyword evidence="3 6" id="KW-0812">Transmembrane</keyword>
<dbReference type="SUPFAM" id="SSF81345">
    <property type="entry name" value="ABC transporter involved in vitamin B12 uptake, BtuC"/>
    <property type="match status" value="1"/>
</dbReference>
<dbReference type="CDD" id="cd06550">
    <property type="entry name" value="TM_ABC_iron-siderophores_like"/>
    <property type="match status" value="1"/>
</dbReference>
<evidence type="ECO:0000256" key="1">
    <source>
        <dbReference type="ARBA" id="ARBA00004141"/>
    </source>
</evidence>
<evidence type="ECO:0000313" key="8">
    <source>
        <dbReference type="EMBL" id="CTQ50004.1"/>
    </source>
</evidence>
<dbReference type="GO" id="GO:0043190">
    <property type="term" value="C:ATP-binding cassette (ABC) transporter complex"/>
    <property type="evidence" value="ECO:0007669"/>
    <property type="project" value="InterPro"/>
</dbReference>
<comment type="similarity">
    <text evidence="2 6">Belongs to the ABC-3 integral membrane protein family.</text>
</comment>
<gene>
    <name evidence="8" type="primary">mntB_1</name>
    <name evidence="8" type="ORF">JDO7802_02021</name>
</gene>
<dbReference type="GO" id="GO:0055085">
    <property type="term" value="P:transmembrane transport"/>
    <property type="evidence" value="ECO:0007669"/>
    <property type="project" value="InterPro"/>
</dbReference>
<feature type="transmembrane region" description="Helical" evidence="7">
    <location>
        <begin position="198"/>
        <end position="215"/>
    </location>
</feature>
<keyword evidence="6" id="KW-0813">Transport</keyword>
<evidence type="ECO:0000256" key="2">
    <source>
        <dbReference type="ARBA" id="ARBA00008034"/>
    </source>
</evidence>
<protein>
    <submittedName>
        <fullName evidence="8">Manganese transport system membrane protein MntB</fullName>
    </submittedName>
</protein>
<dbReference type="PANTHER" id="PTHR30477">
    <property type="entry name" value="ABC-TRANSPORTER METAL-BINDING PROTEIN"/>
    <property type="match status" value="1"/>
</dbReference>
<dbReference type="InterPro" id="IPR001626">
    <property type="entry name" value="ABC_TroCD"/>
</dbReference>
<dbReference type="AlphaFoldDB" id="A0A0M6YJA7"/>
<feature type="transmembrane region" description="Helical" evidence="7">
    <location>
        <begin position="135"/>
        <end position="154"/>
    </location>
</feature>
<keyword evidence="5 7" id="KW-0472">Membrane</keyword>
<feature type="transmembrane region" description="Helical" evidence="7">
    <location>
        <begin position="247"/>
        <end position="264"/>
    </location>
</feature>
<feature type="transmembrane region" description="Helical" evidence="7">
    <location>
        <begin position="222"/>
        <end position="241"/>
    </location>
</feature>
<dbReference type="EMBL" id="CXSU01000012">
    <property type="protein sequence ID" value="CTQ50004.1"/>
    <property type="molecule type" value="Genomic_DNA"/>
</dbReference>
<dbReference type="InterPro" id="IPR037294">
    <property type="entry name" value="ABC_BtuC-like"/>
</dbReference>
<dbReference type="STRING" id="420998.JDO7802_02021"/>
<reference evidence="8 9" key="1">
    <citation type="submission" date="2015-07" db="EMBL/GenBank/DDBJ databases">
        <authorList>
            <person name="Noorani M."/>
        </authorList>
    </citation>
    <scope>NUCLEOTIDE SEQUENCE [LARGE SCALE GENOMIC DNA]</scope>
    <source>
        <strain evidence="8 9">CECT 7802</strain>
    </source>
</reference>
<comment type="subcellular location">
    <subcellularLocation>
        <location evidence="6">Cell membrane</location>
        <topology evidence="6">Multi-pass membrane protein</topology>
    </subcellularLocation>
    <subcellularLocation>
        <location evidence="1">Membrane</location>
        <topology evidence="1">Multi-pass membrane protein</topology>
    </subcellularLocation>
</comment>
<evidence type="ECO:0000256" key="4">
    <source>
        <dbReference type="ARBA" id="ARBA00022989"/>
    </source>
</evidence>
<dbReference type="OrthoDB" id="9804300at2"/>
<evidence type="ECO:0000256" key="6">
    <source>
        <dbReference type="RuleBase" id="RU003943"/>
    </source>
</evidence>
<feature type="transmembrane region" description="Helical" evidence="7">
    <location>
        <begin position="94"/>
        <end position="115"/>
    </location>
</feature>
<sequence length="277" mass="29104">MIDTLLLPFQFPFMQNGFLIALIVSPAAAMLSCFLVLKGWALMGDAVSHAILPGVVLAYLLGWPLIVGAFAAGMSCSLLTGYLAENSRVKRDTVMGVVFSGMFAVGLILFVAFPTDAHLDHILFGNMLGVGAQDLWTGLAISVPVVAVFAVKWRDFLLHAFDPAQAQAAGLNTNLLHYGLLTILSLVVVAVLTAVGLILAVALLVTPGAIAFLITRSFGRMLIVATAVCTGAMVTGIYASFFLDSAPAPTIVLVLTGLFLAAFVRRRVAVARASVPA</sequence>
<dbReference type="GO" id="GO:0071281">
    <property type="term" value="P:cellular response to iron ion"/>
    <property type="evidence" value="ECO:0007669"/>
    <property type="project" value="UniProtKB-ARBA"/>
</dbReference>
<dbReference type="Gene3D" id="1.10.3470.10">
    <property type="entry name" value="ABC transporter involved in vitamin B12 uptake, BtuC"/>
    <property type="match status" value="1"/>
</dbReference>
<evidence type="ECO:0000256" key="5">
    <source>
        <dbReference type="ARBA" id="ARBA00023136"/>
    </source>
</evidence>
<proteinExistence type="inferred from homology"/>